<accession>A0A644XIM8</accession>
<evidence type="ECO:0000313" key="1">
    <source>
        <dbReference type="EMBL" id="MPM13954.1"/>
    </source>
</evidence>
<organism evidence="1">
    <name type="scientific">bioreactor metagenome</name>
    <dbReference type="NCBI Taxonomy" id="1076179"/>
    <lineage>
        <taxon>unclassified sequences</taxon>
        <taxon>metagenomes</taxon>
        <taxon>ecological metagenomes</taxon>
    </lineage>
</organism>
<dbReference type="Gene3D" id="3.40.190.150">
    <property type="entry name" value="Bordetella uptake gene, domain 1"/>
    <property type="match status" value="1"/>
</dbReference>
<proteinExistence type="predicted"/>
<protein>
    <recommendedName>
        <fullName evidence="2">Protein TctC</fullName>
    </recommendedName>
</protein>
<dbReference type="EMBL" id="VSSQ01002200">
    <property type="protein sequence ID" value="MPM13954.1"/>
    <property type="molecule type" value="Genomic_DNA"/>
</dbReference>
<evidence type="ECO:0008006" key="2">
    <source>
        <dbReference type="Google" id="ProtNLM"/>
    </source>
</evidence>
<reference evidence="1" key="1">
    <citation type="submission" date="2019-08" db="EMBL/GenBank/DDBJ databases">
        <authorList>
            <person name="Kucharzyk K."/>
            <person name="Murdoch R.W."/>
            <person name="Higgins S."/>
            <person name="Loffler F."/>
        </authorList>
    </citation>
    <scope>NUCLEOTIDE SEQUENCE</scope>
</reference>
<dbReference type="PIRSF" id="PIRSF017082">
    <property type="entry name" value="YflP"/>
    <property type="match status" value="1"/>
</dbReference>
<dbReference type="SUPFAM" id="SSF53850">
    <property type="entry name" value="Periplasmic binding protein-like II"/>
    <property type="match status" value="1"/>
</dbReference>
<dbReference type="InterPro" id="IPR042100">
    <property type="entry name" value="Bug_dom1"/>
</dbReference>
<dbReference type="PANTHER" id="PTHR42928">
    <property type="entry name" value="TRICARBOXYLATE-BINDING PROTEIN"/>
    <property type="match status" value="1"/>
</dbReference>
<gene>
    <name evidence="1" type="ORF">SDC9_60314</name>
</gene>
<dbReference type="AlphaFoldDB" id="A0A644XIM8"/>
<dbReference type="PANTHER" id="PTHR42928:SF5">
    <property type="entry name" value="BLR1237 PROTEIN"/>
    <property type="match status" value="1"/>
</dbReference>
<sequence>MRKKSFVFATALFLLVLFSGVSFASFPEKPITIFNSSSAGSPTDLLAREVAHYAEKYLGQPMVVVNKTGGGGGVMFASLMSQPSDGYTIASCTAAQIAALQAQLKGQFAFEDFDFLVNVQLEPYVIASLVDGPFSTLQEAIDYAKKGNSLMVGGQGTGSSMHLMMLEIARQADFKFTWLPYGGGSESITNLLGGHAQIISTAPATAHQYVEAGKIRLLAVSGEKRMEHLPDVPTLKELGLDITLAQYRGFIAKKGLPVEVKEKIVAAIEKAVKEPGFVEFMKKTNQADGYMNSSEFAAYAKEDFDKVGRMTKELLTSPK</sequence>
<dbReference type="Pfam" id="PF03401">
    <property type="entry name" value="TctC"/>
    <property type="match status" value="1"/>
</dbReference>
<comment type="caution">
    <text evidence="1">The sequence shown here is derived from an EMBL/GenBank/DDBJ whole genome shotgun (WGS) entry which is preliminary data.</text>
</comment>
<dbReference type="CDD" id="cd07012">
    <property type="entry name" value="PBP2_Bug_TTT"/>
    <property type="match status" value="1"/>
</dbReference>
<dbReference type="Gene3D" id="3.40.190.10">
    <property type="entry name" value="Periplasmic binding protein-like II"/>
    <property type="match status" value="1"/>
</dbReference>
<name>A0A644XIM8_9ZZZZ</name>
<dbReference type="InterPro" id="IPR005064">
    <property type="entry name" value="BUG"/>
</dbReference>